<dbReference type="InterPro" id="IPR015943">
    <property type="entry name" value="WD40/YVTN_repeat-like_dom_sf"/>
</dbReference>
<protein>
    <submittedName>
        <fullName evidence="3">6-phosphogluconolactonase (Cycloisomerase 2 family)</fullName>
    </submittedName>
</protein>
<reference evidence="3 4" key="1">
    <citation type="submission" date="2020-08" db="EMBL/GenBank/DDBJ databases">
        <title>Genomic Encyclopedia of Type Strains, Phase IV (KMG-IV): sequencing the most valuable type-strain genomes for metagenomic binning, comparative biology and taxonomic classification.</title>
        <authorList>
            <person name="Goeker M."/>
        </authorList>
    </citation>
    <scope>NUCLEOTIDE SEQUENCE [LARGE SCALE GENOMIC DNA]</scope>
    <source>
        <strain evidence="3 4">DSM 103733</strain>
    </source>
</reference>
<keyword evidence="1" id="KW-0313">Glucose metabolism</keyword>
<organism evidence="3 4">
    <name type="scientific">Silvibacterium bohemicum</name>
    <dbReference type="NCBI Taxonomy" id="1577686"/>
    <lineage>
        <taxon>Bacteria</taxon>
        <taxon>Pseudomonadati</taxon>
        <taxon>Acidobacteriota</taxon>
        <taxon>Terriglobia</taxon>
        <taxon>Terriglobales</taxon>
        <taxon>Acidobacteriaceae</taxon>
        <taxon>Silvibacterium</taxon>
    </lineage>
</organism>
<gene>
    <name evidence="3" type="ORF">HNQ77_000971</name>
</gene>
<dbReference type="GO" id="GO:0017057">
    <property type="term" value="F:6-phosphogluconolactonase activity"/>
    <property type="evidence" value="ECO:0007669"/>
    <property type="project" value="TreeGrafter"/>
</dbReference>
<dbReference type="Gene3D" id="2.130.10.10">
    <property type="entry name" value="YVTN repeat-like/Quinoprotein amine dehydrogenase"/>
    <property type="match status" value="2"/>
</dbReference>
<dbReference type="InterPro" id="IPR050282">
    <property type="entry name" value="Cycloisomerase_2"/>
</dbReference>
<dbReference type="AlphaFoldDB" id="A0A841JR60"/>
<evidence type="ECO:0000256" key="1">
    <source>
        <dbReference type="ARBA" id="ARBA00022526"/>
    </source>
</evidence>
<dbReference type="OrthoDB" id="145213at2"/>
<proteinExistence type="predicted"/>
<dbReference type="GO" id="GO:0006006">
    <property type="term" value="P:glucose metabolic process"/>
    <property type="evidence" value="ECO:0007669"/>
    <property type="project" value="UniProtKB-KW"/>
</dbReference>
<comment type="caution">
    <text evidence="3">The sequence shown here is derived from an EMBL/GenBank/DDBJ whole genome shotgun (WGS) entry which is preliminary data.</text>
</comment>
<keyword evidence="3" id="KW-0413">Isomerase</keyword>
<dbReference type="Proteomes" id="UP000538666">
    <property type="component" value="Unassembled WGS sequence"/>
</dbReference>
<evidence type="ECO:0000313" key="4">
    <source>
        <dbReference type="Proteomes" id="UP000538666"/>
    </source>
</evidence>
<sequence length="340" mass="34266">MTNSAEKNEVIAYARAENGTLEGEERYETGGRGTGGVTDPLEAQGSLTLSQDKSLLFAVNAGSGNVSVFSVNGPHLALINRVASGGSQPVAVAEHRDLVYVLNSGGAGNVVGFTLDFGGQLKQIENSTAFLTANVTGGASLAFSPDGQFLAVTERLSNNIDVFHVLPNGTLAPIVVNPSPNPGAFSVSFAPNGAAIVSDTGPAGATNGSTISSYSIQANGQLSPIGQTLPTFGSANCWNVITPDGSRVYVSNAGSATISGFTIAKNGALTPLSGTVVGNNPSGSTNLDITVSADGKYLYTLNSATGTIGSFAIQQDGSLTNLGEVGDFPKSSGMNGIAAL</sequence>
<name>A0A841JR60_9BACT</name>
<accession>A0A841JR60</accession>
<evidence type="ECO:0000256" key="2">
    <source>
        <dbReference type="SAM" id="MobiDB-lite"/>
    </source>
</evidence>
<evidence type="ECO:0000313" key="3">
    <source>
        <dbReference type="EMBL" id="MBB6143027.1"/>
    </source>
</evidence>
<dbReference type="GO" id="GO:0016853">
    <property type="term" value="F:isomerase activity"/>
    <property type="evidence" value="ECO:0007669"/>
    <property type="project" value="UniProtKB-KW"/>
</dbReference>
<dbReference type="PANTHER" id="PTHR30344">
    <property type="entry name" value="6-PHOSPHOGLUCONOLACTONASE-RELATED"/>
    <property type="match status" value="1"/>
</dbReference>
<dbReference type="PANTHER" id="PTHR30344:SF4">
    <property type="entry name" value="CYCLASE, PUTATIVE (AFU_ORTHOLOGUE AFUA_6G11580)-RELATED"/>
    <property type="match status" value="1"/>
</dbReference>
<feature type="region of interest" description="Disordered" evidence="2">
    <location>
        <begin position="17"/>
        <end position="40"/>
    </location>
</feature>
<dbReference type="EMBL" id="JACHEK010000002">
    <property type="protein sequence ID" value="MBB6143027.1"/>
    <property type="molecule type" value="Genomic_DNA"/>
</dbReference>
<keyword evidence="4" id="KW-1185">Reference proteome</keyword>
<dbReference type="RefSeq" id="WP_050062390.1">
    <property type="nucleotide sequence ID" value="NZ_JACHEK010000002.1"/>
</dbReference>
<keyword evidence="1" id="KW-0119">Carbohydrate metabolism</keyword>
<dbReference type="SUPFAM" id="SSF75011">
    <property type="entry name" value="3-carboxy-cis,cis-mucoante lactonizing enzyme"/>
    <property type="match status" value="1"/>
</dbReference>